<evidence type="ECO:0000313" key="3">
    <source>
        <dbReference type="EMBL" id="ETO01553.1"/>
    </source>
</evidence>
<dbReference type="UniPathway" id="UPA00139">
    <property type="reaction ID" value="UER00341"/>
</dbReference>
<keyword evidence="2" id="KW-0460">Magnesium</keyword>
<dbReference type="GO" id="GO:0006572">
    <property type="term" value="P:L-tyrosine catabolic process"/>
    <property type="evidence" value="ECO:0007669"/>
    <property type="project" value="UniProtKB-UniRule"/>
</dbReference>
<comment type="similarity">
    <text evidence="2">Belongs to the FAH family.</text>
</comment>
<dbReference type="Gene3D" id="3.90.850.10">
    <property type="entry name" value="Fumarylacetoacetase-like, C-terminal domain"/>
    <property type="match status" value="1"/>
</dbReference>
<dbReference type="OrthoDB" id="9971669at2759"/>
<dbReference type="InterPro" id="IPR036663">
    <property type="entry name" value="Fumarylacetoacetase_C_sf"/>
</dbReference>
<comment type="caution">
    <text evidence="3">The sequence shown here is derived from an EMBL/GenBank/DDBJ whole genome shotgun (WGS) entry which is preliminary data.</text>
</comment>
<dbReference type="PANTHER" id="PTHR43069">
    <property type="entry name" value="FUMARYLACETOACETASE"/>
    <property type="match status" value="1"/>
</dbReference>
<keyword evidence="2" id="KW-0378">Hydrolase</keyword>
<proteinExistence type="inferred from homology"/>
<dbReference type="EMBL" id="ASPP01037983">
    <property type="protein sequence ID" value="ETO01553.1"/>
    <property type="molecule type" value="Genomic_DNA"/>
</dbReference>
<keyword evidence="4" id="KW-1185">Reference proteome</keyword>
<dbReference type="Proteomes" id="UP000023152">
    <property type="component" value="Unassembled WGS sequence"/>
</dbReference>
<dbReference type="GO" id="GO:1902000">
    <property type="term" value="P:homogentisate catabolic process"/>
    <property type="evidence" value="ECO:0007669"/>
    <property type="project" value="TreeGrafter"/>
</dbReference>
<keyword evidence="2" id="KW-0106">Calcium</keyword>
<keyword evidence="2" id="KW-0479">Metal-binding</keyword>
<evidence type="ECO:0000256" key="1">
    <source>
        <dbReference type="PIRSR" id="PIRSR605959-2"/>
    </source>
</evidence>
<dbReference type="GO" id="GO:0006559">
    <property type="term" value="P:L-phenylalanine catabolic process"/>
    <property type="evidence" value="ECO:0007669"/>
    <property type="project" value="UniProtKB-UniRule"/>
</dbReference>
<accession>X6LHW9</accession>
<feature type="non-terminal residue" evidence="3">
    <location>
        <position position="178"/>
    </location>
</feature>
<dbReference type="GO" id="GO:0004334">
    <property type="term" value="F:fumarylacetoacetase activity"/>
    <property type="evidence" value="ECO:0007669"/>
    <property type="project" value="UniProtKB-UniRule"/>
</dbReference>
<evidence type="ECO:0000256" key="2">
    <source>
        <dbReference type="RuleBase" id="RU366008"/>
    </source>
</evidence>
<comment type="pathway">
    <text evidence="2">Amino-acid degradation; L-phenylalanine degradation; acetoacetate and fumarate from L-phenylalanine: step 6/6.</text>
</comment>
<keyword evidence="2" id="KW-0828">Tyrosine catabolism</keyword>
<evidence type="ECO:0000313" key="4">
    <source>
        <dbReference type="Proteomes" id="UP000023152"/>
    </source>
</evidence>
<keyword evidence="2" id="KW-0585">Phenylalanine catabolism</keyword>
<dbReference type="GO" id="GO:0046872">
    <property type="term" value="F:metal ion binding"/>
    <property type="evidence" value="ECO:0007669"/>
    <property type="project" value="UniProtKB-UniRule"/>
</dbReference>
<comment type="catalytic activity">
    <reaction evidence="2">
        <text>4-fumarylacetoacetate + H2O = acetoacetate + fumarate + H(+)</text>
        <dbReference type="Rhea" id="RHEA:10244"/>
        <dbReference type="ChEBI" id="CHEBI:13705"/>
        <dbReference type="ChEBI" id="CHEBI:15377"/>
        <dbReference type="ChEBI" id="CHEBI:15378"/>
        <dbReference type="ChEBI" id="CHEBI:18034"/>
        <dbReference type="ChEBI" id="CHEBI:29806"/>
        <dbReference type="EC" id="3.7.1.2"/>
    </reaction>
</comment>
<dbReference type="EC" id="3.7.1.2" evidence="2"/>
<dbReference type="SUPFAM" id="SSF56529">
    <property type="entry name" value="FAH"/>
    <property type="match status" value="1"/>
</dbReference>
<comment type="cofactor">
    <cofactor evidence="2">
        <name>Mg(2+)</name>
        <dbReference type="ChEBI" id="CHEBI:18420"/>
    </cofactor>
    <cofactor evidence="2">
        <name>Ca(2+)</name>
        <dbReference type="ChEBI" id="CHEBI:29108"/>
    </cofactor>
</comment>
<reference evidence="3 4" key="1">
    <citation type="journal article" date="2013" name="Curr. Biol.">
        <title>The Genome of the Foraminiferan Reticulomyxa filosa.</title>
        <authorList>
            <person name="Glockner G."/>
            <person name="Hulsmann N."/>
            <person name="Schleicher M."/>
            <person name="Noegel A.A."/>
            <person name="Eichinger L."/>
            <person name="Gallinger C."/>
            <person name="Pawlowski J."/>
            <person name="Sierra R."/>
            <person name="Euteneuer U."/>
            <person name="Pillet L."/>
            <person name="Moustafa A."/>
            <person name="Platzer M."/>
            <person name="Groth M."/>
            <person name="Szafranski K."/>
            <person name="Schliwa M."/>
        </authorList>
    </citation>
    <scope>NUCLEOTIDE SEQUENCE [LARGE SCALE GENOMIC DNA]</scope>
</reference>
<organism evidence="3 4">
    <name type="scientific">Reticulomyxa filosa</name>
    <dbReference type="NCBI Taxonomy" id="46433"/>
    <lineage>
        <taxon>Eukaryota</taxon>
        <taxon>Sar</taxon>
        <taxon>Rhizaria</taxon>
        <taxon>Retaria</taxon>
        <taxon>Foraminifera</taxon>
        <taxon>Monothalamids</taxon>
        <taxon>Reticulomyxidae</taxon>
        <taxon>Reticulomyxa</taxon>
    </lineage>
</organism>
<dbReference type="PANTHER" id="PTHR43069:SF2">
    <property type="entry name" value="FUMARYLACETOACETASE"/>
    <property type="match status" value="1"/>
</dbReference>
<protein>
    <recommendedName>
        <fullName evidence="2">Fumarylacetoacetase</fullName>
        <ecNumber evidence="2">3.7.1.2</ecNumber>
    </recommendedName>
    <alternativeName>
        <fullName evidence="2">Fumarylacetoacetate hydrolase</fullName>
    </alternativeName>
</protein>
<dbReference type="AlphaFoldDB" id="X6LHW9"/>
<feature type="binding site" evidence="1">
    <location>
        <position position="71"/>
    </location>
    <ligand>
        <name>substrate</name>
    </ligand>
</feature>
<gene>
    <name evidence="3" type="ORF">RFI_35887</name>
</gene>
<dbReference type="InterPro" id="IPR005959">
    <property type="entry name" value="Fumarylacetoacetase"/>
</dbReference>
<sequence length="178" mass="20588">MDCHNGSIGTFSLGDAKTISQSFLQSSKMKIHQLVSSVNSNNLYWSFQQQLAHHTITGCPMRPGDLCGSGTISKQSIHDNKYNYQKSIYKFECLDALQIFTRIISGRDSRNMTITYDEEDNHVLINHWTYLKLCLELTWHIIVNYSINKHESHEILDGSMNNYYSPKKNNNNNNKFFL</sequence>
<name>X6LHW9_RETFI</name>